<feature type="region of interest" description="Disordered" evidence="1">
    <location>
        <begin position="305"/>
        <end position="331"/>
    </location>
</feature>
<dbReference type="InterPro" id="IPR034154">
    <property type="entry name" value="TOPRIM_DnaG/twinkle"/>
</dbReference>
<sequence>MVSRMLDGIALDFASMIGPVARRLLGEPNDALSSEVELRFGRNGSLSVKLAGDGAGTWFDHEGRQGGGVLDLVRRETRLVDREAIEWLQREVGPEIKTQASRGTSATVRKSSLGRIVATYDYHDASGAHAFQVVRYEPKTFRQRRDDGAGGWTWSVKGTHLVPYRLPELLAAPPQARVFIVEGEKDVDALRALGLYATCNAGGAGKWRQEYADYFRGSAVVVLPDNDPQAKDARGIPLHHPDGRPVLPGQDHAADVARSLAGTAASVRILALPDLPTKGDVSDWLAAGGTADALLRLAESAPTVEAPAAAQKQARRKASSVRAESDPGAPDLIRLRGGHLHEEATAGEAAIIAAGRPIYQRGIGLVRPALQVVPAAHGRTTNSACLVAITAHGMIDQLCSVATWERFDARSDDWVQVNPPMSVAQTILSRMGEWQFQRIAGVITTPTLRPDGSILAEPGYDEATRLFHMADPNLRLHPATKAPTRSHAEKALVLLSRLLTEFPFVDNVSRAVALSGLITPVVRGALSVAPLHAFKAYTAGTGKSYLADVASAISTGRPCPVASAAPDEAETEKRIAGLLLAGFPICSLDNVNGELGGDLLCQAIERPLVRLRPLGRSDIVEVESRATLFATGNNLRVRGDMVRRTVVCSLDAGVERPELREFKAEPVVTVLADRNLYVSACIIIVRAYEAAGQPGRLKPIASFGDWSDRVRSALVWLGCEDPAKSMEEAREDDPELTDLREVTGLWHEAIGADAMTIREISQMIERREETRIGEPTDYRFPDLREALLRLFGERGEVNGRRLGKWLLAREGRIVAGLRIKRGLADGHEKVQRWRVESCS</sequence>
<name>A0ABX1E872_9PROT</name>
<accession>A0ABX1E872</accession>
<comment type="caution">
    <text evidence="2">The sequence shown here is derived from an EMBL/GenBank/DDBJ whole genome shotgun (WGS) entry which is preliminary data.</text>
</comment>
<proteinExistence type="predicted"/>
<protein>
    <submittedName>
        <fullName evidence="2">Topoisomerase</fullName>
    </submittedName>
</protein>
<keyword evidence="3" id="KW-1185">Reference proteome</keyword>
<dbReference type="Gene3D" id="3.40.1360.10">
    <property type="match status" value="1"/>
</dbReference>
<gene>
    <name evidence="2" type="ORF">HEQ75_21160</name>
</gene>
<dbReference type="EMBL" id="JAAVNE010000044">
    <property type="protein sequence ID" value="NKC33384.1"/>
    <property type="molecule type" value="Genomic_DNA"/>
</dbReference>
<evidence type="ECO:0000256" key="1">
    <source>
        <dbReference type="SAM" id="MobiDB-lite"/>
    </source>
</evidence>
<dbReference type="Proteomes" id="UP000787635">
    <property type="component" value="Unassembled WGS sequence"/>
</dbReference>
<evidence type="ECO:0000313" key="3">
    <source>
        <dbReference type="Proteomes" id="UP000787635"/>
    </source>
</evidence>
<reference evidence="2 3" key="1">
    <citation type="submission" date="2020-03" db="EMBL/GenBank/DDBJ databases">
        <title>Roseomonas selenitidurans sp. nov. isolated from urban soil.</title>
        <authorList>
            <person name="Liu H."/>
        </authorList>
    </citation>
    <scope>NUCLEOTIDE SEQUENCE [LARGE SCALE GENOMIC DNA]</scope>
    <source>
        <strain evidence="2 3">BU-1</strain>
    </source>
</reference>
<organism evidence="2 3">
    <name type="scientific">Falsiroseomonas selenitidurans</name>
    <dbReference type="NCBI Taxonomy" id="2716335"/>
    <lineage>
        <taxon>Bacteria</taxon>
        <taxon>Pseudomonadati</taxon>
        <taxon>Pseudomonadota</taxon>
        <taxon>Alphaproteobacteria</taxon>
        <taxon>Acetobacterales</taxon>
        <taxon>Roseomonadaceae</taxon>
        <taxon>Falsiroseomonas</taxon>
    </lineage>
</organism>
<dbReference type="RefSeq" id="WP_168034112.1">
    <property type="nucleotide sequence ID" value="NZ_JAAVNE010000044.1"/>
</dbReference>
<dbReference type="CDD" id="cd01029">
    <property type="entry name" value="TOPRIM_primases"/>
    <property type="match status" value="1"/>
</dbReference>
<evidence type="ECO:0000313" key="2">
    <source>
        <dbReference type="EMBL" id="NKC33384.1"/>
    </source>
</evidence>